<evidence type="ECO:0000256" key="4">
    <source>
        <dbReference type="ARBA" id="ARBA00022679"/>
    </source>
</evidence>
<protein>
    <recommendedName>
        <fullName evidence="9">23S rRNA (uracil(1939)-C(5))-methyltransferase RlmD</fullName>
        <ecNumber evidence="9">2.1.1.190</ecNumber>
    </recommendedName>
    <alternativeName>
        <fullName evidence="9">23S rRNA(m5U1939)-methyltransferase</fullName>
    </alternativeName>
</protein>
<name>A0ABT8TKV4_9GAMM</name>
<dbReference type="InterPro" id="IPR029063">
    <property type="entry name" value="SAM-dependent_MTases_sf"/>
</dbReference>
<evidence type="ECO:0000256" key="5">
    <source>
        <dbReference type="ARBA" id="ARBA00022691"/>
    </source>
</evidence>
<feature type="region of interest" description="Disordered" evidence="12">
    <location>
        <begin position="1"/>
        <end position="23"/>
    </location>
</feature>
<comment type="similarity">
    <text evidence="9">Belongs to the class I-like SAM-binding methyltransferase superfamily. RNA M5U methyltransferase family. RlmD subfamily.</text>
</comment>
<dbReference type="PROSITE" id="PS51687">
    <property type="entry name" value="SAM_MT_RNA_M5U"/>
    <property type="match status" value="1"/>
</dbReference>
<dbReference type="PANTHER" id="PTHR11061:SF49">
    <property type="entry name" value="23S RRNA (URACIL(1939)-C(5))-METHYLTRANSFERASE RLMD"/>
    <property type="match status" value="1"/>
</dbReference>
<evidence type="ECO:0000256" key="6">
    <source>
        <dbReference type="ARBA" id="ARBA00022723"/>
    </source>
</evidence>
<dbReference type="EC" id="2.1.1.190" evidence="9"/>
<dbReference type="NCBIfam" id="TIGR00479">
    <property type="entry name" value="rumA"/>
    <property type="match status" value="1"/>
</dbReference>
<feature type="binding site" evidence="9">
    <location>
        <position position="85"/>
    </location>
    <ligand>
        <name>[4Fe-4S] cluster</name>
        <dbReference type="ChEBI" id="CHEBI:49883"/>
    </ligand>
</feature>
<dbReference type="GO" id="GO:0008168">
    <property type="term" value="F:methyltransferase activity"/>
    <property type="evidence" value="ECO:0007669"/>
    <property type="project" value="UniProtKB-KW"/>
</dbReference>
<evidence type="ECO:0000256" key="1">
    <source>
        <dbReference type="ARBA" id="ARBA00022485"/>
    </source>
</evidence>
<dbReference type="InterPro" id="IPR012340">
    <property type="entry name" value="NA-bd_OB-fold"/>
</dbReference>
<evidence type="ECO:0000256" key="7">
    <source>
        <dbReference type="ARBA" id="ARBA00023004"/>
    </source>
</evidence>
<dbReference type="InterPro" id="IPR010280">
    <property type="entry name" value="U5_MeTrfase_fam"/>
</dbReference>
<feature type="binding site" evidence="9">
    <location>
        <position position="91"/>
    </location>
    <ligand>
        <name>[4Fe-4S] cluster</name>
        <dbReference type="ChEBI" id="CHEBI:49883"/>
    </ligand>
</feature>
<evidence type="ECO:0000256" key="2">
    <source>
        <dbReference type="ARBA" id="ARBA00022552"/>
    </source>
</evidence>
<dbReference type="Gene3D" id="2.40.50.1070">
    <property type="match status" value="1"/>
</dbReference>
<keyword evidence="7 9" id="KW-0408">Iron</keyword>
<evidence type="ECO:0000256" key="3">
    <source>
        <dbReference type="ARBA" id="ARBA00022603"/>
    </source>
</evidence>
<keyword evidence="14" id="KW-1185">Reference proteome</keyword>
<feature type="active site" description="Nucleophile" evidence="9 10">
    <location>
        <position position="408"/>
    </location>
</feature>
<keyword evidence="5 9" id="KW-0949">S-adenosyl-L-methionine</keyword>
<comment type="catalytic activity">
    <reaction evidence="9">
        <text>uridine(1939) in 23S rRNA + S-adenosyl-L-methionine = 5-methyluridine(1939) in 23S rRNA + S-adenosyl-L-homocysteine + H(+)</text>
        <dbReference type="Rhea" id="RHEA:42908"/>
        <dbReference type="Rhea" id="RHEA-COMP:10278"/>
        <dbReference type="Rhea" id="RHEA-COMP:10279"/>
        <dbReference type="ChEBI" id="CHEBI:15378"/>
        <dbReference type="ChEBI" id="CHEBI:57856"/>
        <dbReference type="ChEBI" id="CHEBI:59789"/>
        <dbReference type="ChEBI" id="CHEBI:65315"/>
        <dbReference type="ChEBI" id="CHEBI:74447"/>
        <dbReference type="EC" id="2.1.1.190"/>
    </reaction>
</comment>
<evidence type="ECO:0000256" key="12">
    <source>
        <dbReference type="SAM" id="MobiDB-lite"/>
    </source>
</evidence>
<dbReference type="HAMAP" id="MF_01010">
    <property type="entry name" value="23SrRNA_methyltr_RlmD"/>
    <property type="match status" value="1"/>
</dbReference>
<dbReference type="Gene3D" id="3.40.50.150">
    <property type="entry name" value="Vaccinia Virus protein VP39"/>
    <property type="match status" value="1"/>
</dbReference>
<keyword evidence="3 9" id="KW-0489">Methyltransferase</keyword>
<gene>
    <name evidence="9 13" type="primary">rlmD</name>
    <name evidence="13" type="ORF">QWI16_18170</name>
</gene>
<dbReference type="PANTHER" id="PTHR11061">
    <property type="entry name" value="RNA M5U METHYLTRANSFERASE"/>
    <property type="match status" value="1"/>
</dbReference>
<keyword evidence="2 9" id="KW-0698">rRNA processing</keyword>
<comment type="caution">
    <text evidence="13">The sequence shown here is derived from an EMBL/GenBank/DDBJ whole genome shotgun (WGS) entry which is preliminary data.</text>
</comment>
<dbReference type="InterPro" id="IPR030390">
    <property type="entry name" value="MeTrfase_TrmA_AS"/>
</dbReference>
<sequence>MKSRRGKPRSRPATRPSADPIELSVHGTIHDGRGLAHHGGKAVFVSGALEGETVLAKLVNEQSRFCEARTLEVIEPSSQRVAAPCVHFGRCGGCQLQHMAEQTQHAVKQAGLLDQLRRRALELPAPLLPPLTGEPWGYRSRARLGVQFDKTGRVSLGFRQARDKVLVDLQQCPVLAPPLAALLAPLRAWLQEQVLTPVTHVDFIQAEALTALVIRHTQALPASALKTLTEWSHAQGATVWLQPAKDPMQLLNLAGEPVDPRLRYRVADGALSLSFHPSDFTQINPAINRAMIDQALELLAPQPHEHLLDLFCGIGNFSLPMARLAGRVSGVEAVEAMVARGRENAAYNGLGNLSFFACDLTREPMGRLLGRTGQIDTLLLDPPRAGAREICEQLGGIKSVGRILYVSCDSATFVRDTGILTQQGYRLTQLGTMEMFPQTSHLEIMALFTRQ</sequence>
<dbReference type="SUPFAM" id="SSF50249">
    <property type="entry name" value="Nucleic acid-binding proteins"/>
    <property type="match status" value="1"/>
</dbReference>
<proteinExistence type="inferred from homology"/>
<dbReference type="GO" id="GO:0032259">
    <property type="term" value="P:methylation"/>
    <property type="evidence" value="ECO:0007669"/>
    <property type="project" value="UniProtKB-KW"/>
</dbReference>
<reference evidence="13" key="1">
    <citation type="submission" date="2023-07" db="EMBL/GenBank/DDBJ databases">
        <title>Gilvimarinus algae sp. nov., isolated from the surface of Kelp.</title>
        <authorList>
            <person name="Sun Y.Y."/>
            <person name="Gong Y."/>
            <person name="Du Z.J."/>
        </authorList>
    </citation>
    <scope>NUCLEOTIDE SEQUENCE</scope>
    <source>
        <strain evidence="13">SDUM040014</strain>
    </source>
</reference>
<dbReference type="RefSeq" id="WP_302715394.1">
    <property type="nucleotide sequence ID" value="NZ_JAULRT010000062.1"/>
</dbReference>
<feature type="binding site" evidence="9">
    <location>
        <position position="172"/>
    </location>
    <ligand>
        <name>[4Fe-4S] cluster</name>
        <dbReference type="ChEBI" id="CHEBI:49883"/>
    </ligand>
</feature>
<keyword evidence="4 9" id="KW-0808">Transferase</keyword>
<feature type="compositionally biased region" description="Basic residues" evidence="12">
    <location>
        <begin position="1"/>
        <end position="12"/>
    </location>
</feature>
<dbReference type="PROSITE" id="PS01230">
    <property type="entry name" value="TRMA_1"/>
    <property type="match status" value="1"/>
</dbReference>
<evidence type="ECO:0000256" key="8">
    <source>
        <dbReference type="ARBA" id="ARBA00023014"/>
    </source>
</evidence>
<organism evidence="13 14">
    <name type="scientific">Gilvimarinus algae</name>
    <dbReference type="NCBI Taxonomy" id="3058037"/>
    <lineage>
        <taxon>Bacteria</taxon>
        <taxon>Pseudomonadati</taxon>
        <taxon>Pseudomonadota</taxon>
        <taxon>Gammaproteobacteria</taxon>
        <taxon>Cellvibrionales</taxon>
        <taxon>Cellvibrionaceae</taxon>
        <taxon>Gilvimarinus</taxon>
    </lineage>
</organism>
<feature type="binding site" evidence="9">
    <location>
        <position position="316"/>
    </location>
    <ligand>
        <name>S-adenosyl-L-methionine</name>
        <dbReference type="ChEBI" id="CHEBI:59789"/>
    </ligand>
</feature>
<feature type="binding site" evidence="9">
    <location>
        <position position="94"/>
    </location>
    <ligand>
        <name>[4Fe-4S] cluster</name>
        <dbReference type="ChEBI" id="CHEBI:49883"/>
    </ligand>
</feature>
<evidence type="ECO:0000313" key="13">
    <source>
        <dbReference type="EMBL" id="MDO3384114.1"/>
    </source>
</evidence>
<keyword evidence="6 9" id="KW-0479">Metal-binding</keyword>
<comment type="function">
    <text evidence="9">Catalyzes the formation of 5-methyl-uridine at position 1939 (m5U1939) in 23S rRNA.</text>
</comment>
<dbReference type="SUPFAM" id="SSF53335">
    <property type="entry name" value="S-adenosyl-L-methionine-dependent methyltransferases"/>
    <property type="match status" value="1"/>
</dbReference>
<dbReference type="Proteomes" id="UP001168380">
    <property type="component" value="Unassembled WGS sequence"/>
</dbReference>
<dbReference type="NCBIfam" id="NF009639">
    <property type="entry name" value="PRK13168.1"/>
    <property type="match status" value="1"/>
</dbReference>
<evidence type="ECO:0000256" key="10">
    <source>
        <dbReference type="PROSITE-ProRule" id="PRU01024"/>
    </source>
</evidence>
<evidence type="ECO:0000256" key="11">
    <source>
        <dbReference type="PROSITE-ProRule" id="PRU10015"/>
    </source>
</evidence>
<dbReference type="Pfam" id="PF05958">
    <property type="entry name" value="tRNA_U5-meth_tr"/>
    <property type="match status" value="1"/>
</dbReference>
<feature type="binding site" evidence="9">
    <location>
        <position position="359"/>
    </location>
    <ligand>
        <name>S-adenosyl-L-methionine</name>
        <dbReference type="ChEBI" id="CHEBI:59789"/>
    </ligand>
</feature>
<keyword evidence="8 9" id="KW-0411">Iron-sulfur</keyword>
<evidence type="ECO:0000313" key="14">
    <source>
        <dbReference type="Proteomes" id="UP001168380"/>
    </source>
</evidence>
<keyword evidence="1 9" id="KW-0004">4Fe-4S</keyword>
<dbReference type="CDD" id="cd02440">
    <property type="entry name" value="AdoMet_MTases"/>
    <property type="match status" value="1"/>
</dbReference>
<dbReference type="Gene3D" id="2.40.50.140">
    <property type="entry name" value="Nucleic acid-binding proteins"/>
    <property type="match status" value="1"/>
</dbReference>
<feature type="binding site" evidence="9 10">
    <location>
        <position position="381"/>
    </location>
    <ligand>
        <name>S-adenosyl-L-methionine</name>
        <dbReference type="ChEBI" id="CHEBI:59789"/>
    </ligand>
</feature>
<feature type="binding site" evidence="9 10">
    <location>
        <position position="311"/>
    </location>
    <ligand>
        <name>S-adenosyl-L-methionine</name>
        <dbReference type="ChEBI" id="CHEBI:59789"/>
    </ligand>
</feature>
<dbReference type="EMBL" id="JAULRT010000062">
    <property type="protein sequence ID" value="MDO3384114.1"/>
    <property type="molecule type" value="Genomic_DNA"/>
</dbReference>
<feature type="active site" evidence="11">
    <location>
        <position position="408"/>
    </location>
</feature>
<evidence type="ECO:0000256" key="9">
    <source>
        <dbReference type="HAMAP-Rule" id="MF_01010"/>
    </source>
</evidence>
<feature type="binding site" evidence="9 10">
    <location>
        <position position="282"/>
    </location>
    <ligand>
        <name>S-adenosyl-L-methionine</name>
        <dbReference type="ChEBI" id="CHEBI:59789"/>
    </ligand>
</feature>
<accession>A0ABT8TKV4</accession>
<dbReference type="InterPro" id="IPR001566">
    <property type="entry name" value="23S_rRNA_MeTrfase_RlmD"/>
</dbReference>
<feature type="binding site" evidence="9 10">
    <location>
        <position position="332"/>
    </location>
    <ligand>
        <name>S-adenosyl-L-methionine</name>
        <dbReference type="ChEBI" id="CHEBI:59789"/>
    </ligand>
</feature>